<name>A0A4R0FYZ3_9ACTN</name>
<dbReference type="RefSeq" id="WP_131309331.1">
    <property type="nucleotide sequence ID" value="NZ_SJJR01000034.1"/>
</dbReference>
<evidence type="ECO:0000259" key="1">
    <source>
        <dbReference type="Pfam" id="PF01636"/>
    </source>
</evidence>
<dbReference type="Proteomes" id="UP000292274">
    <property type="component" value="Unassembled WGS sequence"/>
</dbReference>
<dbReference type="AlphaFoldDB" id="A0A4R0FYZ3"/>
<accession>A0A4R0FYZ3</accession>
<dbReference type="SUPFAM" id="SSF56112">
    <property type="entry name" value="Protein kinase-like (PK-like)"/>
    <property type="match status" value="1"/>
</dbReference>
<dbReference type="GO" id="GO:0016740">
    <property type="term" value="F:transferase activity"/>
    <property type="evidence" value="ECO:0007669"/>
    <property type="project" value="UniProtKB-KW"/>
</dbReference>
<dbReference type="Pfam" id="PF01636">
    <property type="entry name" value="APH"/>
    <property type="match status" value="1"/>
</dbReference>
<gene>
    <name evidence="2" type="ORF">E0H26_28015</name>
</gene>
<feature type="domain" description="Aminoglycoside phosphotransferase" evidence="1">
    <location>
        <begin position="39"/>
        <end position="258"/>
    </location>
</feature>
<sequence>MSTTLTAEAADEIQRGLDAVRQQAGLVSGEAHLMRYTINAVYRIGDRVLRLSHGEVALERAQRVVRAMALLTEHEVPTVELDTSVEQPVVVDEWVATIWHYIPHPTRRPDPVELAEPLARLHAIAETPPFLPRWSPVATARRRLAGLASLPADELLFTQQWASQEVELPLDDLVARLDARCEDLEPRVAAATWELPIGVVHGDAHVGNLLAGRLCDFDSLSIGPREWDLVPLVHSAIRFGDPIEPYERFVEVYGFDLATSSSWPLLREVRELQLVTSVMDKLPGRPEVAQTLGHRLRTYLAGDTSAIWHRYR</sequence>
<reference evidence="2 3" key="1">
    <citation type="submission" date="2019-02" db="EMBL/GenBank/DDBJ databases">
        <title>Jishengella sp. nov., isolated from a root of Zingiber montanum.</title>
        <authorList>
            <person name="Kuncharoen N."/>
            <person name="Kudo T."/>
            <person name="Masahiro Y."/>
            <person name="Ohkuma M."/>
            <person name="Tanasupawat S."/>
        </authorList>
    </citation>
    <scope>NUCLEOTIDE SEQUENCE [LARGE SCALE GENOMIC DNA]</scope>
    <source>
        <strain evidence="2 3">PLAI 1-1</strain>
    </source>
</reference>
<evidence type="ECO:0000313" key="2">
    <source>
        <dbReference type="EMBL" id="TCB89394.1"/>
    </source>
</evidence>
<keyword evidence="3" id="KW-1185">Reference proteome</keyword>
<dbReference type="EMBL" id="SJJR01000034">
    <property type="protein sequence ID" value="TCB89394.1"/>
    <property type="molecule type" value="Genomic_DNA"/>
</dbReference>
<dbReference type="OrthoDB" id="3723194at2"/>
<evidence type="ECO:0000313" key="3">
    <source>
        <dbReference type="Proteomes" id="UP000292274"/>
    </source>
</evidence>
<proteinExistence type="predicted"/>
<protein>
    <submittedName>
        <fullName evidence="2">Aminoglycoside phosphotransferase family protein</fullName>
    </submittedName>
</protein>
<comment type="caution">
    <text evidence="2">The sequence shown here is derived from an EMBL/GenBank/DDBJ whole genome shotgun (WGS) entry which is preliminary data.</text>
</comment>
<keyword evidence="2" id="KW-0808">Transferase</keyword>
<dbReference type="InterPro" id="IPR011009">
    <property type="entry name" value="Kinase-like_dom_sf"/>
</dbReference>
<dbReference type="Gene3D" id="3.90.1200.10">
    <property type="match status" value="1"/>
</dbReference>
<organism evidence="2 3">
    <name type="scientific">Micromonospora zingiberis</name>
    <dbReference type="NCBI Taxonomy" id="2053011"/>
    <lineage>
        <taxon>Bacteria</taxon>
        <taxon>Bacillati</taxon>
        <taxon>Actinomycetota</taxon>
        <taxon>Actinomycetes</taxon>
        <taxon>Micromonosporales</taxon>
        <taxon>Micromonosporaceae</taxon>
        <taxon>Micromonospora</taxon>
    </lineage>
</organism>
<dbReference type="InterPro" id="IPR002575">
    <property type="entry name" value="Aminoglycoside_PTrfase"/>
</dbReference>